<protein>
    <submittedName>
        <fullName evidence="2">Uncharacterized protein</fullName>
    </submittedName>
</protein>
<reference evidence="2" key="1">
    <citation type="submission" date="2021-05" db="EMBL/GenBank/DDBJ databases">
        <authorList>
            <person name="Alioto T."/>
            <person name="Alioto T."/>
            <person name="Gomez Garrido J."/>
        </authorList>
    </citation>
    <scope>NUCLEOTIDE SEQUENCE</scope>
</reference>
<organism evidence="2">
    <name type="scientific">Cacopsylla melanoneura</name>
    <dbReference type="NCBI Taxonomy" id="428564"/>
    <lineage>
        <taxon>Eukaryota</taxon>
        <taxon>Metazoa</taxon>
        <taxon>Ecdysozoa</taxon>
        <taxon>Arthropoda</taxon>
        <taxon>Hexapoda</taxon>
        <taxon>Insecta</taxon>
        <taxon>Pterygota</taxon>
        <taxon>Neoptera</taxon>
        <taxon>Paraneoptera</taxon>
        <taxon>Hemiptera</taxon>
        <taxon>Sternorrhyncha</taxon>
        <taxon>Psylloidea</taxon>
        <taxon>Psyllidae</taxon>
        <taxon>Psyllinae</taxon>
        <taxon>Cacopsylla</taxon>
    </lineage>
</organism>
<feature type="transmembrane region" description="Helical" evidence="1">
    <location>
        <begin position="112"/>
        <end position="129"/>
    </location>
</feature>
<dbReference type="AlphaFoldDB" id="A0A8D8QKW1"/>
<dbReference type="EMBL" id="HBUF01084156">
    <property type="protein sequence ID" value="CAG6633850.1"/>
    <property type="molecule type" value="Transcribed_RNA"/>
</dbReference>
<feature type="transmembrane region" description="Helical" evidence="1">
    <location>
        <begin position="49"/>
        <end position="67"/>
    </location>
</feature>
<feature type="transmembrane region" description="Helical" evidence="1">
    <location>
        <begin position="141"/>
        <end position="162"/>
    </location>
</feature>
<proteinExistence type="predicted"/>
<name>A0A8D8QKW1_9HEMI</name>
<accession>A0A8D8QKW1</accession>
<keyword evidence="1" id="KW-0812">Transmembrane</keyword>
<sequence>MKLLKLSQRNTRGRGEHNDDWEWKPGNTGKPFISTLFTVIYIFFSSREWFTYCCLCVSFSTSTFLCTLICSDYFIILFLLHFLIHSYAFLPSLKYRIPCLCFPSELSFSSPLRFYYSFLILSVLLSFPFPPSFPLHPISYLVPYCCTYSTLYVFIFAIENVFANIIQNEMLFLCTTKKGNIMKMQCGNCGYILLCGVN</sequence>
<evidence type="ECO:0000313" key="2">
    <source>
        <dbReference type="EMBL" id="CAG6633850.1"/>
    </source>
</evidence>
<keyword evidence="1" id="KW-1133">Transmembrane helix</keyword>
<feature type="transmembrane region" description="Helical" evidence="1">
    <location>
        <begin position="73"/>
        <end position="91"/>
    </location>
</feature>
<dbReference type="EMBL" id="HBUF01084154">
    <property type="protein sequence ID" value="CAG6633847.1"/>
    <property type="molecule type" value="Transcribed_RNA"/>
</dbReference>
<evidence type="ECO:0000256" key="1">
    <source>
        <dbReference type="SAM" id="Phobius"/>
    </source>
</evidence>
<keyword evidence="1" id="KW-0472">Membrane</keyword>